<dbReference type="PANTHER" id="PTHR19288:SF90">
    <property type="entry name" value="OS08G0542600 PROTEIN"/>
    <property type="match status" value="1"/>
</dbReference>
<dbReference type="AlphaFoldDB" id="A0A645BS97"/>
<dbReference type="InterPro" id="IPR036412">
    <property type="entry name" value="HAD-like_sf"/>
</dbReference>
<dbReference type="InterPro" id="IPR023214">
    <property type="entry name" value="HAD_sf"/>
</dbReference>
<dbReference type="EMBL" id="VSSQ01021718">
    <property type="protein sequence ID" value="MPM67481.1"/>
    <property type="molecule type" value="Genomic_DNA"/>
</dbReference>
<protein>
    <submittedName>
        <fullName evidence="1">Ribonucleotide monophosphatase NagD</fullName>
        <ecNumber evidence="1">3.1.3.5</ecNumber>
    </submittedName>
</protein>
<dbReference type="Pfam" id="PF13344">
    <property type="entry name" value="Hydrolase_6"/>
    <property type="match status" value="1"/>
</dbReference>
<dbReference type="PANTHER" id="PTHR19288">
    <property type="entry name" value="4-NITROPHENYLPHOSPHATASE-RELATED"/>
    <property type="match status" value="1"/>
</dbReference>
<comment type="caution">
    <text evidence="1">The sequence shown here is derived from an EMBL/GenBank/DDBJ whole genome shotgun (WGS) entry which is preliminary data.</text>
</comment>
<dbReference type="GO" id="GO:0008253">
    <property type="term" value="F:5'-nucleotidase activity"/>
    <property type="evidence" value="ECO:0007669"/>
    <property type="project" value="UniProtKB-EC"/>
</dbReference>
<dbReference type="EC" id="3.1.3.5" evidence="1"/>
<dbReference type="SUPFAM" id="SSF56784">
    <property type="entry name" value="HAD-like"/>
    <property type="match status" value="1"/>
</dbReference>
<dbReference type="GO" id="GO:0005737">
    <property type="term" value="C:cytoplasm"/>
    <property type="evidence" value="ECO:0007669"/>
    <property type="project" value="TreeGrafter"/>
</dbReference>
<dbReference type="NCBIfam" id="TIGR01460">
    <property type="entry name" value="HAD-SF-IIA"/>
    <property type="match status" value="1"/>
</dbReference>
<accession>A0A645BS97</accession>
<organism evidence="1">
    <name type="scientific">bioreactor metagenome</name>
    <dbReference type="NCBI Taxonomy" id="1076179"/>
    <lineage>
        <taxon>unclassified sequences</taxon>
        <taxon>metagenomes</taxon>
        <taxon>ecological metagenomes</taxon>
    </lineage>
</organism>
<name>A0A645BS97_9ZZZZ</name>
<proteinExistence type="predicted"/>
<reference evidence="1" key="1">
    <citation type="submission" date="2019-08" db="EMBL/GenBank/DDBJ databases">
        <authorList>
            <person name="Kucharzyk K."/>
            <person name="Murdoch R.W."/>
            <person name="Higgins S."/>
            <person name="Loffler F."/>
        </authorList>
    </citation>
    <scope>NUCLEOTIDE SEQUENCE</scope>
</reference>
<dbReference type="InterPro" id="IPR006357">
    <property type="entry name" value="HAD-SF_hydro_IIA"/>
</dbReference>
<sequence>MTFRELHGAEKAAFRAVLFDIDGTLVSGSRAMPGAAALLDALRDEGVPFLLLTNDSHHSPAEKTGYLARAGVPAFPDEIVSCSHALPDFVAERGLRGSRVFIMGEFGNPDYAEAAGLTPCRDLAAIDDCAFVIAGEGPFDWHDVFTGVINYFRRHPDRALVVPNPDTYWPNAGTGQYGIGAGAQARFICTVLAEMHITVEPVYFGKPYPRIYRHALTYLQERFPLPGLRAGEVAMVGDSLRSDIAGARALGMKSVLVMTGITTPEILRAAPAEMRPDWVCDAVGRGVSD</sequence>
<keyword evidence="1" id="KW-0378">Hydrolase</keyword>
<gene>
    <name evidence="1" type="primary">nagD_2</name>
    <name evidence="1" type="ORF">SDC9_114404</name>
</gene>
<dbReference type="Pfam" id="PF13242">
    <property type="entry name" value="Hydrolase_like"/>
    <property type="match status" value="1"/>
</dbReference>
<evidence type="ECO:0000313" key="1">
    <source>
        <dbReference type="EMBL" id="MPM67481.1"/>
    </source>
</evidence>
<dbReference type="PROSITE" id="PS01228">
    <property type="entry name" value="COF_1"/>
    <property type="match status" value="1"/>
</dbReference>
<dbReference type="Gene3D" id="3.40.50.1000">
    <property type="entry name" value="HAD superfamily/HAD-like"/>
    <property type="match status" value="2"/>
</dbReference>